<evidence type="ECO:0000313" key="2">
    <source>
        <dbReference type="EMBL" id="GGN78386.1"/>
    </source>
</evidence>
<name>A0ABQ2KG25_9NOCA</name>
<comment type="caution">
    <text evidence="2">The sequence shown here is derived from an EMBL/GenBank/DDBJ whole genome shotgun (WGS) entry which is preliminary data.</text>
</comment>
<sequence>MLRPAPLRTTSADAVCGPLAQVVRIAGNLDRARYVQPDMTPEDRDALIEAGYDPDDPDVQARMLQVNRGLQLLRERWHDRSGLGHPLAEGPSAQQTVPAMPPIRRTRKPPCAPH</sequence>
<gene>
    <name evidence="2" type="ORF">GCM10011610_25850</name>
</gene>
<dbReference type="EMBL" id="BMNE01000003">
    <property type="protein sequence ID" value="GGN78386.1"/>
    <property type="molecule type" value="Genomic_DNA"/>
</dbReference>
<organism evidence="2 3">
    <name type="scientific">Nocardia rhizosphaerihabitans</name>
    <dbReference type="NCBI Taxonomy" id="1691570"/>
    <lineage>
        <taxon>Bacteria</taxon>
        <taxon>Bacillati</taxon>
        <taxon>Actinomycetota</taxon>
        <taxon>Actinomycetes</taxon>
        <taxon>Mycobacteriales</taxon>
        <taxon>Nocardiaceae</taxon>
        <taxon>Nocardia</taxon>
    </lineage>
</organism>
<reference evidence="3" key="1">
    <citation type="journal article" date="2019" name="Int. J. Syst. Evol. Microbiol.">
        <title>The Global Catalogue of Microorganisms (GCM) 10K type strain sequencing project: providing services to taxonomists for standard genome sequencing and annotation.</title>
        <authorList>
            <consortium name="The Broad Institute Genomics Platform"/>
            <consortium name="The Broad Institute Genome Sequencing Center for Infectious Disease"/>
            <person name="Wu L."/>
            <person name="Ma J."/>
        </authorList>
    </citation>
    <scope>NUCLEOTIDE SEQUENCE [LARGE SCALE GENOMIC DNA]</scope>
    <source>
        <strain evidence="3">CGMCC 4.7329</strain>
    </source>
</reference>
<evidence type="ECO:0000256" key="1">
    <source>
        <dbReference type="SAM" id="MobiDB-lite"/>
    </source>
</evidence>
<keyword evidence="3" id="KW-1185">Reference proteome</keyword>
<evidence type="ECO:0000313" key="3">
    <source>
        <dbReference type="Proteomes" id="UP000658127"/>
    </source>
</evidence>
<accession>A0ABQ2KG25</accession>
<dbReference type="Proteomes" id="UP000658127">
    <property type="component" value="Unassembled WGS sequence"/>
</dbReference>
<feature type="region of interest" description="Disordered" evidence="1">
    <location>
        <begin position="81"/>
        <end position="114"/>
    </location>
</feature>
<proteinExistence type="predicted"/>
<protein>
    <submittedName>
        <fullName evidence="2">Uncharacterized protein</fullName>
    </submittedName>
</protein>